<organism evidence="9 10">
    <name type="scientific">Chitinivorax tropicus</name>
    <dbReference type="NCBI Taxonomy" id="714531"/>
    <lineage>
        <taxon>Bacteria</taxon>
        <taxon>Pseudomonadati</taxon>
        <taxon>Pseudomonadota</taxon>
        <taxon>Betaproteobacteria</taxon>
        <taxon>Chitinivorax</taxon>
    </lineage>
</organism>
<protein>
    <submittedName>
        <fullName evidence="9">Putative ABC transport system permease protein</fullName>
    </submittedName>
</protein>
<dbReference type="Pfam" id="PF12704">
    <property type="entry name" value="MacB_PCD"/>
    <property type="match status" value="1"/>
</dbReference>
<accession>A0A840MSZ8</accession>
<feature type="transmembrane region" description="Helical" evidence="6">
    <location>
        <begin position="313"/>
        <end position="346"/>
    </location>
</feature>
<feature type="domain" description="MacB-like periplasmic core" evidence="8">
    <location>
        <begin position="32"/>
        <end position="238"/>
    </location>
</feature>
<evidence type="ECO:0000256" key="3">
    <source>
        <dbReference type="ARBA" id="ARBA00022692"/>
    </source>
</evidence>
<evidence type="ECO:0000313" key="10">
    <source>
        <dbReference type="Proteomes" id="UP000575898"/>
    </source>
</evidence>
<keyword evidence="5 6" id="KW-0472">Membrane</keyword>
<name>A0A840MSZ8_9PROT</name>
<dbReference type="Proteomes" id="UP000575898">
    <property type="component" value="Unassembled WGS sequence"/>
</dbReference>
<proteinExistence type="predicted"/>
<evidence type="ECO:0000256" key="5">
    <source>
        <dbReference type="ARBA" id="ARBA00023136"/>
    </source>
</evidence>
<dbReference type="InterPro" id="IPR003838">
    <property type="entry name" value="ABC3_permease_C"/>
</dbReference>
<dbReference type="PANTHER" id="PTHR43738:SF3">
    <property type="entry name" value="ABC TRANSPORTER PERMEASE"/>
    <property type="match status" value="1"/>
</dbReference>
<evidence type="ECO:0000256" key="2">
    <source>
        <dbReference type="ARBA" id="ARBA00022475"/>
    </source>
</evidence>
<comment type="caution">
    <text evidence="9">The sequence shown here is derived from an EMBL/GenBank/DDBJ whole genome shotgun (WGS) entry which is preliminary data.</text>
</comment>
<evidence type="ECO:0000313" key="9">
    <source>
        <dbReference type="EMBL" id="MBB5020209.1"/>
    </source>
</evidence>
<keyword evidence="4 6" id="KW-1133">Transmembrane helix</keyword>
<keyword evidence="3 6" id="KW-0812">Transmembrane</keyword>
<dbReference type="GO" id="GO:0005886">
    <property type="term" value="C:plasma membrane"/>
    <property type="evidence" value="ECO:0007669"/>
    <property type="project" value="UniProtKB-SubCell"/>
</dbReference>
<dbReference type="Pfam" id="PF02687">
    <property type="entry name" value="FtsX"/>
    <property type="match status" value="1"/>
</dbReference>
<keyword evidence="10" id="KW-1185">Reference proteome</keyword>
<evidence type="ECO:0000256" key="6">
    <source>
        <dbReference type="SAM" id="Phobius"/>
    </source>
</evidence>
<dbReference type="AlphaFoldDB" id="A0A840MSZ8"/>
<feature type="transmembrane region" description="Helical" evidence="6">
    <location>
        <begin position="274"/>
        <end position="292"/>
    </location>
</feature>
<evidence type="ECO:0000259" key="8">
    <source>
        <dbReference type="Pfam" id="PF12704"/>
    </source>
</evidence>
<keyword evidence="2" id="KW-1003">Cell membrane</keyword>
<evidence type="ECO:0000256" key="1">
    <source>
        <dbReference type="ARBA" id="ARBA00004651"/>
    </source>
</evidence>
<dbReference type="EMBL" id="JACHHY010000027">
    <property type="protein sequence ID" value="MBB5020209.1"/>
    <property type="molecule type" value="Genomic_DNA"/>
</dbReference>
<sequence>MQPFHAHPFQAMLLFFVRMSFRNAFRHRLRAALTTLGIVVAILAFGLLRTVVDAWYAGVDAASDARLVTRNAVSLVFSLPLAYKDRIRQVEGVQTVAWTNWFGGVYIDESNFFPQFAVDVPTYFSLYPEFVFEPNQYHDFLRDKRGAAVGRKLADRFGWKVGDVIPLRGTIYPGNYPFVIRAIFEGRQRNTDTNIFYFHWGLLNDRLEQLAPGRSNRVGAFVLGIDDPANAGPVSVAIDREFKNSLAETLTETEKAFQLGFVAMLQTVVDAIKLVSYVVILIIMAVVANTMAMSARERTAEYATMKALGFTPGVIRTLIALESMLLVTVGASMAILLTGPVVAAFAKPVSAFFPVFNISVETRLLQLGGAVAIAFMSALLPAWQAGRTKIVDGLRKLV</sequence>
<evidence type="ECO:0000256" key="4">
    <source>
        <dbReference type="ARBA" id="ARBA00022989"/>
    </source>
</evidence>
<feature type="transmembrane region" description="Helical" evidence="6">
    <location>
        <begin position="366"/>
        <end position="386"/>
    </location>
</feature>
<dbReference type="PANTHER" id="PTHR43738">
    <property type="entry name" value="ABC TRANSPORTER, MEMBRANE PROTEIN"/>
    <property type="match status" value="1"/>
</dbReference>
<comment type="subcellular location">
    <subcellularLocation>
        <location evidence="1">Cell membrane</location>
        <topology evidence="1">Multi-pass membrane protein</topology>
    </subcellularLocation>
</comment>
<dbReference type="InterPro" id="IPR051125">
    <property type="entry name" value="ABC-4/HrtB_transporter"/>
</dbReference>
<feature type="domain" description="ABC3 transporter permease C-terminal" evidence="7">
    <location>
        <begin position="274"/>
        <end position="388"/>
    </location>
</feature>
<gene>
    <name evidence="9" type="ORF">HNQ59_003526</name>
</gene>
<evidence type="ECO:0000259" key="7">
    <source>
        <dbReference type="Pfam" id="PF02687"/>
    </source>
</evidence>
<dbReference type="InterPro" id="IPR025857">
    <property type="entry name" value="MacB_PCD"/>
</dbReference>
<reference evidence="9 10" key="1">
    <citation type="submission" date="2020-08" db="EMBL/GenBank/DDBJ databases">
        <title>Genomic Encyclopedia of Type Strains, Phase IV (KMG-IV): sequencing the most valuable type-strain genomes for metagenomic binning, comparative biology and taxonomic classification.</title>
        <authorList>
            <person name="Goeker M."/>
        </authorList>
    </citation>
    <scope>NUCLEOTIDE SEQUENCE [LARGE SCALE GENOMIC DNA]</scope>
    <source>
        <strain evidence="9 10">DSM 27165</strain>
    </source>
</reference>